<evidence type="ECO:0000313" key="1">
    <source>
        <dbReference type="EMBL" id="VYT23452.1"/>
    </source>
</evidence>
<accession>A0A6N2V3A0</accession>
<dbReference type="AlphaFoldDB" id="A0A6N2V3A0"/>
<proteinExistence type="predicted"/>
<gene>
    <name evidence="1" type="ORF">CNLFYP112_02397</name>
</gene>
<protein>
    <submittedName>
        <fullName evidence="1">Uncharacterized protein</fullName>
    </submittedName>
</protein>
<dbReference type="EMBL" id="CACRTG010000021">
    <property type="protein sequence ID" value="VYT23452.1"/>
    <property type="molecule type" value="Genomic_DNA"/>
</dbReference>
<reference evidence="1" key="1">
    <citation type="submission" date="2019-11" db="EMBL/GenBank/DDBJ databases">
        <authorList>
            <person name="Feng L."/>
        </authorList>
    </citation>
    <scope>NUCLEOTIDE SEQUENCE</scope>
    <source>
        <strain evidence="1">CnexileLFYP112</strain>
    </source>
</reference>
<name>A0A6N2V3A0_9FIRM</name>
<organism evidence="1">
    <name type="scientific">[Clostridium] nexile</name>
    <dbReference type="NCBI Taxonomy" id="29361"/>
    <lineage>
        <taxon>Bacteria</taxon>
        <taxon>Bacillati</taxon>
        <taxon>Bacillota</taxon>
        <taxon>Clostridia</taxon>
        <taxon>Lachnospirales</taxon>
        <taxon>Lachnospiraceae</taxon>
        <taxon>Tyzzerella</taxon>
    </lineage>
</organism>
<sequence>MPDMREGGLGTAACYLTVERLALQAGVESPFWDETSLLMGGCDEPWYKKPLTPRRLRSFLKRYGGSLPDDDGQRGHAASVFADVMRLHGIPMEDGADDLGALYVRRAESVGMTVAFLATGCTLADMAAITGFCEEAIVQRVTRTWDGDTSGRIYGLTHTAYHDRIPETFASSDDLDEPWDDWICPCRG</sequence>